<name>A0A1H0SE94_9PSEU</name>
<sequence length="59" mass="6336">MSHSDAFRSFGSGPKKENSNEMNGTEYVPPLLIALGAIREVVLGNSASGNGDANSQYYW</sequence>
<proteinExistence type="predicted"/>
<evidence type="ECO:0000313" key="2">
    <source>
        <dbReference type="EMBL" id="SDP40122.1"/>
    </source>
</evidence>
<keyword evidence="3" id="KW-1185">Reference proteome</keyword>
<protein>
    <submittedName>
        <fullName evidence="2">Uncharacterized protein</fullName>
    </submittedName>
</protein>
<dbReference type="EMBL" id="FNIX01000008">
    <property type="protein sequence ID" value="SDP40122.1"/>
    <property type="molecule type" value="Genomic_DNA"/>
</dbReference>
<dbReference type="Proteomes" id="UP000199691">
    <property type="component" value="Unassembled WGS sequence"/>
</dbReference>
<dbReference type="STRING" id="641025.SAMN05421507_10828"/>
<dbReference type="AlphaFoldDB" id="A0A1H0SE94"/>
<evidence type="ECO:0000256" key="1">
    <source>
        <dbReference type="SAM" id="MobiDB-lite"/>
    </source>
</evidence>
<dbReference type="RefSeq" id="WP_176959887.1">
    <property type="nucleotide sequence ID" value="NZ_FNIX01000008.1"/>
</dbReference>
<gene>
    <name evidence="2" type="ORF">SAMN05421507_10828</name>
</gene>
<feature type="region of interest" description="Disordered" evidence="1">
    <location>
        <begin position="1"/>
        <end position="24"/>
    </location>
</feature>
<reference evidence="3" key="1">
    <citation type="submission" date="2016-10" db="EMBL/GenBank/DDBJ databases">
        <authorList>
            <person name="Varghese N."/>
            <person name="Submissions S."/>
        </authorList>
    </citation>
    <scope>NUCLEOTIDE SEQUENCE [LARGE SCALE GENOMIC DNA]</scope>
    <source>
        <strain evidence="3">CGMCC 4.6609</strain>
    </source>
</reference>
<evidence type="ECO:0000313" key="3">
    <source>
        <dbReference type="Proteomes" id="UP000199691"/>
    </source>
</evidence>
<accession>A0A1H0SE94</accession>
<organism evidence="2 3">
    <name type="scientific">Lentzea jiangxiensis</name>
    <dbReference type="NCBI Taxonomy" id="641025"/>
    <lineage>
        <taxon>Bacteria</taxon>
        <taxon>Bacillati</taxon>
        <taxon>Actinomycetota</taxon>
        <taxon>Actinomycetes</taxon>
        <taxon>Pseudonocardiales</taxon>
        <taxon>Pseudonocardiaceae</taxon>
        <taxon>Lentzea</taxon>
    </lineage>
</organism>